<accession>A0ABT1MMY3</accession>
<evidence type="ECO:0000256" key="1">
    <source>
        <dbReference type="ARBA" id="ARBA00004761"/>
    </source>
</evidence>
<dbReference type="SUPFAM" id="SSF52540">
    <property type="entry name" value="P-loop containing nucleoside triphosphate hydrolases"/>
    <property type="match status" value="1"/>
</dbReference>
<name>A0ABT1MMY3_9RHOB</name>
<evidence type="ECO:0000313" key="11">
    <source>
        <dbReference type="Proteomes" id="UP001203945"/>
    </source>
</evidence>
<comment type="pathway">
    <text evidence="1">Carbohydrate acid metabolism.</text>
</comment>
<dbReference type="EC" id="2.7.1.12" evidence="3 9"/>
<sequence>MAVRHLVLMGVSGSGKSTVGEALSQATGLPYLDGDTLHTQANVTKMRDGLPLDDQDRMPWLDRCGAALRDKPDGLILGCSALRRRYRDRLRKGADMDDLLFVLLDGDPALLAHRMQARKGHYMPPSLLQSQLDTLERPADDEHSIIVSIDQTTERMVAAIRKALDETG</sequence>
<evidence type="ECO:0000256" key="8">
    <source>
        <dbReference type="ARBA" id="ARBA00048090"/>
    </source>
</evidence>
<evidence type="ECO:0000256" key="2">
    <source>
        <dbReference type="ARBA" id="ARBA00008420"/>
    </source>
</evidence>
<dbReference type="Proteomes" id="UP001203945">
    <property type="component" value="Unassembled WGS sequence"/>
</dbReference>
<evidence type="ECO:0000256" key="9">
    <source>
        <dbReference type="RuleBase" id="RU363066"/>
    </source>
</evidence>
<evidence type="ECO:0000256" key="5">
    <source>
        <dbReference type="ARBA" id="ARBA00022741"/>
    </source>
</evidence>
<keyword evidence="4 9" id="KW-0808">Transferase</keyword>
<protein>
    <recommendedName>
        <fullName evidence="3 9">Gluconokinase</fullName>
        <ecNumber evidence="3 9">2.7.1.12</ecNumber>
    </recommendedName>
</protein>
<keyword evidence="6 9" id="KW-0418">Kinase</keyword>
<dbReference type="EMBL" id="JAKZEU010000002">
    <property type="protein sequence ID" value="MCQ0969643.1"/>
    <property type="molecule type" value="Genomic_DNA"/>
</dbReference>
<dbReference type="Pfam" id="PF13671">
    <property type="entry name" value="AAA_33"/>
    <property type="match status" value="1"/>
</dbReference>
<proteinExistence type="inferred from homology"/>
<dbReference type="InterPro" id="IPR027417">
    <property type="entry name" value="P-loop_NTPase"/>
</dbReference>
<evidence type="ECO:0000256" key="3">
    <source>
        <dbReference type="ARBA" id="ARBA00012054"/>
    </source>
</evidence>
<dbReference type="PANTHER" id="PTHR43442:SF3">
    <property type="entry name" value="GLUCONOKINASE-RELATED"/>
    <property type="match status" value="1"/>
</dbReference>
<organism evidence="10 11">
    <name type="scientific">Paracoccus albicereus</name>
    <dbReference type="NCBI Taxonomy" id="2922394"/>
    <lineage>
        <taxon>Bacteria</taxon>
        <taxon>Pseudomonadati</taxon>
        <taxon>Pseudomonadota</taxon>
        <taxon>Alphaproteobacteria</taxon>
        <taxon>Rhodobacterales</taxon>
        <taxon>Paracoccaceae</taxon>
        <taxon>Paracoccus</taxon>
    </lineage>
</organism>
<evidence type="ECO:0000313" key="10">
    <source>
        <dbReference type="EMBL" id="MCQ0969643.1"/>
    </source>
</evidence>
<gene>
    <name evidence="10" type="ORF">MLD63_04265</name>
</gene>
<reference evidence="10 11" key="1">
    <citation type="submission" date="2022-03" db="EMBL/GenBank/DDBJ databases">
        <authorList>
            <person name="He Y."/>
        </authorList>
    </citation>
    <scope>NUCLEOTIDE SEQUENCE [LARGE SCALE GENOMIC DNA]</scope>
    <source>
        <strain evidence="10 11">TK19116</strain>
    </source>
</reference>
<comment type="caution">
    <text evidence="10">The sequence shown here is derived from an EMBL/GenBank/DDBJ whole genome shotgun (WGS) entry which is preliminary data.</text>
</comment>
<comment type="catalytic activity">
    <reaction evidence="8 9">
        <text>D-gluconate + ATP = 6-phospho-D-gluconate + ADP + H(+)</text>
        <dbReference type="Rhea" id="RHEA:19433"/>
        <dbReference type="ChEBI" id="CHEBI:15378"/>
        <dbReference type="ChEBI" id="CHEBI:18391"/>
        <dbReference type="ChEBI" id="CHEBI:30616"/>
        <dbReference type="ChEBI" id="CHEBI:58759"/>
        <dbReference type="ChEBI" id="CHEBI:456216"/>
        <dbReference type="EC" id="2.7.1.12"/>
    </reaction>
</comment>
<evidence type="ECO:0000256" key="6">
    <source>
        <dbReference type="ARBA" id="ARBA00022777"/>
    </source>
</evidence>
<dbReference type="Gene3D" id="3.40.50.300">
    <property type="entry name" value="P-loop containing nucleotide triphosphate hydrolases"/>
    <property type="match status" value="1"/>
</dbReference>
<keyword evidence="5 9" id="KW-0547">Nucleotide-binding</keyword>
<dbReference type="NCBIfam" id="TIGR01313">
    <property type="entry name" value="therm_gnt_kin"/>
    <property type="match status" value="1"/>
</dbReference>
<keyword evidence="7 9" id="KW-0067">ATP-binding</keyword>
<dbReference type="CDD" id="cd02021">
    <property type="entry name" value="GntK"/>
    <property type="match status" value="1"/>
</dbReference>
<dbReference type="InterPro" id="IPR006001">
    <property type="entry name" value="Therm_gnt_kin"/>
</dbReference>
<keyword evidence="11" id="KW-1185">Reference proteome</keyword>
<dbReference type="PANTHER" id="PTHR43442">
    <property type="entry name" value="GLUCONOKINASE-RELATED"/>
    <property type="match status" value="1"/>
</dbReference>
<evidence type="ECO:0000256" key="4">
    <source>
        <dbReference type="ARBA" id="ARBA00022679"/>
    </source>
</evidence>
<comment type="similarity">
    <text evidence="2 9">Belongs to the gluconokinase GntK/GntV family.</text>
</comment>
<evidence type="ECO:0000256" key="7">
    <source>
        <dbReference type="ARBA" id="ARBA00022840"/>
    </source>
</evidence>